<evidence type="ECO:0000256" key="4">
    <source>
        <dbReference type="ARBA" id="ARBA00022737"/>
    </source>
</evidence>
<keyword evidence="3 7" id="KW-0853">WD repeat</keyword>
<dbReference type="AlphaFoldDB" id="A0A8S1IZA3"/>
<organism evidence="10 11">
    <name type="scientific">Ostreobium quekettii</name>
    <dbReference type="NCBI Taxonomy" id="121088"/>
    <lineage>
        <taxon>Eukaryota</taxon>
        <taxon>Viridiplantae</taxon>
        <taxon>Chlorophyta</taxon>
        <taxon>core chlorophytes</taxon>
        <taxon>Ulvophyceae</taxon>
        <taxon>TCBD clade</taxon>
        <taxon>Bryopsidales</taxon>
        <taxon>Ostreobineae</taxon>
        <taxon>Ostreobiaceae</taxon>
        <taxon>Ostreobium</taxon>
    </lineage>
</organism>
<feature type="repeat" description="WD" evidence="7">
    <location>
        <begin position="226"/>
        <end position="268"/>
    </location>
</feature>
<dbReference type="GO" id="GO:0006325">
    <property type="term" value="P:chromatin organization"/>
    <property type="evidence" value="ECO:0007669"/>
    <property type="project" value="UniProtKB-KW"/>
</dbReference>
<dbReference type="Pfam" id="PF12265">
    <property type="entry name" value="CAF1C_H4-bd"/>
    <property type="match status" value="1"/>
</dbReference>
<dbReference type="InterPro" id="IPR019775">
    <property type="entry name" value="WD40_repeat_CS"/>
</dbReference>
<keyword evidence="11" id="KW-1185">Reference proteome</keyword>
<feature type="region of interest" description="Disordered" evidence="8">
    <location>
        <begin position="555"/>
        <end position="575"/>
    </location>
</feature>
<feature type="region of interest" description="Disordered" evidence="8">
    <location>
        <begin position="451"/>
        <end position="481"/>
    </location>
</feature>
<evidence type="ECO:0000313" key="10">
    <source>
        <dbReference type="EMBL" id="CAD7696557.1"/>
    </source>
</evidence>
<evidence type="ECO:0000256" key="7">
    <source>
        <dbReference type="PROSITE-ProRule" id="PRU00221"/>
    </source>
</evidence>
<feature type="compositionally biased region" description="Basic and acidic residues" evidence="8">
    <location>
        <begin position="472"/>
        <end position="481"/>
    </location>
</feature>
<keyword evidence="4" id="KW-0677">Repeat</keyword>
<reference evidence="10" key="1">
    <citation type="submission" date="2020-12" db="EMBL/GenBank/DDBJ databases">
        <authorList>
            <person name="Iha C."/>
        </authorList>
    </citation>
    <scope>NUCLEOTIDE SEQUENCE</scope>
</reference>
<keyword evidence="6" id="KW-0539">Nucleus</keyword>
<dbReference type="InterPro" id="IPR036322">
    <property type="entry name" value="WD40_repeat_dom_sf"/>
</dbReference>
<evidence type="ECO:0000256" key="8">
    <source>
        <dbReference type="SAM" id="MobiDB-lite"/>
    </source>
</evidence>
<dbReference type="SUPFAM" id="SSF50978">
    <property type="entry name" value="WD40 repeat-like"/>
    <property type="match status" value="1"/>
</dbReference>
<evidence type="ECO:0000256" key="1">
    <source>
        <dbReference type="ARBA" id="ARBA00004123"/>
    </source>
</evidence>
<dbReference type="OrthoDB" id="427795at2759"/>
<dbReference type="PANTHER" id="PTHR22850">
    <property type="entry name" value="WD40 REPEAT FAMILY"/>
    <property type="match status" value="1"/>
</dbReference>
<dbReference type="SMART" id="SM00320">
    <property type="entry name" value="WD40"/>
    <property type="match status" value="5"/>
</dbReference>
<feature type="domain" description="Histone-binding protein RBBP4-like N-terminal" evidence="9">
    <location>
        <begin position="6"/>
        <end position="71"/>
    </location>
</feature>
<dbReference type="InterPro" id="IPR022052">
    <property type="entry name" value="Histone-bd_RBBP4-like_N"/>
</dbReference>
<dbReference type="PROSITE" id="PS00678">
    <property type="entry name" value="WD_REPEATS_1"/>
    <property type="match status" value="1"/>
</dbReference>
<evidence type="ECO:0000256" key="2">
    <source>
        <dbReference type="ARBA" id="ARBA00009341"/>
    </source>
</evidence>
<protein>
    <recommendedName>
        <fullName evidence="9">Histone-binding protein RBBP4-like N-terminal domain-containing protein</fullName>
    </recommendedName>
</protein>
<dbReference type="Proteomes" id="UP000708148">
    <property type="component" value="Unassembled WGS sequence"/>
</dbReference>
<feature type="repeat" description="WD" evidence="7">
    <location>
        <begin position="272"/>
        <end position="304"/>
    </location>
</feature>
<dbReference type="InterPro" id="IPR050459">
    <property type="entry name" value="WD_repeat_RBAP46/RBAP48/MSI1"/>
</dbReference>
<keyword evidence="5" id="KW-0156">Chromatin regulator</keyword>
<accession>A0A8S1IZA3</accession>
<dbReference type="PROSITE" id="PS50082">
    <property type="entry name" value="WD_REPEATS_2"/>
    <property type="match status" value="2"/>
</dbReference>
<evidence type="ECO:0000256" key="3">
    <source>
        <dbReference type="ARBA" id="ARBA00022574"/>
    </source>
</evidence>
<dbReference type="Pfam" id="PF00400">
    <property type="entry name" value="WD40"/>
    <property type="match status" value="4"/>
</dbReference>
<dbReference type="Gene3D" id="2.130.10.10">
    <property type="entry name" value="YVTN repeat-like/Quinoprotein amine dehydrogenase"/>
    <property type="match status" value="1"/>
</dbReference>
<dbReference type="GO" id="GO:0005634">
    <property type="term" value="C:nucleus"/>
    <property type="evidence" value="ECO:0007669"/>
    <property type="project" value="UniProtKB-SubCell"/>
</dbReference>
<gene>
    <name evidence="10" type="ORF">OSTQU699_LOCUS1918</name>
</gene>
<dbReference type="PROSITE" id="PS50294">
    <property type="entry name" value="WD_REPEATS_REGION"/>
    <property type="match status" value="1"/>
</dbReference>
<feature type="compositionally biased region" description="Polar residues" evidence="8">
    <location>
        <begin position="455"/>
        <end position="471"/>
    </location>
</feature>
<evidence type="ECO:0000259" key="9">
    <source>
        <dbReference type="Pfam" id="PF12265"/>
    </source>
</evidence>
<evidence type="ECO:0000313" key="11">
    <source>
        <dbReference type="Proteomes" id="UP000708148"/>
    </source>
</evidence>
<sequence>MATDSDSYKKWKAVVPLLYDWFANHNLTWPSLTCRWGPKLDESTYKRKYRIYFSEQTDGTDPQKITVATAEVCKPRVASSETVTNWNEMNKCPYIKVQKTINHPGEVNKLRDIPQHPDLIVTHTDAPELFVWNVDKQLGKGATDKKSQAAAPDMILEGHQENAEYALGISTVHPMVASGGRDKKVLLWDLHDAVTGLLAAGASESRPASSQSSPAKTPKLKERIMLEGHKDIVEDLVFQPGSGDCLASVGDDYNILLWDTRSGKGPVAKVERAHGESDLHCVDWSSLDEYLATGCADGSLKIWDRRKFGAATDVVKTFPMHRKAVLRVEWSPHKAGVLASSGEDCVICVMDLNQKPGRQVESQEIKRIKRAVPQELLFQHVGHRSMVVDFQWNPLEPWTMLSVSDDVSPESGGGTLQMWRINDLIYRPESEVLQELEQHRNWILYGKAGAPAESVPSTEATPIATPGTTPESLKDDHRKPGGESTTFVAEAMETDDVVVATSSAAEGGGLVVDAKPDGATFMTNTQGTVAVTIDAPMQSVQGTLTTPIATGTDALSQVVSRNSGGTPSMDGAKSN</sequence>
<evidence type="ECO:0000256" key="5">
    <source>
        <dbReference type="ARBA" id="ARBA00022853"/>
    </source>
</evidence>
<dbReference type="InterPro" id="IPR015943">
    <property type="entry name" value="WD40/YVTN_repeat-like_dom_sf"/>
</dbReference>
<comment type="similarity">
    <text evidence="2">Belongs to the WD repeat RBAP46/RBAP48/MSI1 family.</text>
</comment>
<dbReference type="InterPro" id="IPR001680">
    <property type="entry name" value="WD40_rpt"/>
</dbReference>
<dbReference type="EMBL" id="CAJHUC010000500">
    <property type="protein sequence ID" value="CAD7696557.1"/>
    <property type="molecule type" value="Genomic_DNA"/>
</dbReference>
<proteinExistence type="inferred from homology"/>
<evidence type="ECO:0000256" key="6">
    <source>
        <dbReference type="ARBA" id="ARBA00023242"/>
    </source>
</evidence>
<feature type="compositionally biased region" description="Polar residues" evidence="8">
    <location>
        <begin position="555"/>
        <end position="566"/>
    </location>
</feature>
<comment type="subcellular location">
    <subcellularLocation>
        <location evidence="1">Nucleus</location>
    </subcellularLocation>
</comment>
<comment type="caution">
    <text evidence="10">The sequence shown here is derived from an EMBL/GenBank/DDBJ whole genome shotgun (WGS) entry which is preliminary data.</text>
</comment>
<name>A0A8S1IZA3_9CHLO</name>